<accession>A0AAE1HNY4</accession>
<evidence type="ECO:0000313" key="2">
    <source>
        <dbReference type="EMBL" id="KAK3924834.1"/>
    </source>
</evidence>
<evidence type="ECO:0000313" key="3">
    <source>
        <dbReference type="Proteomes" id="UP001219518"/>
    </source>
</evidence>
<evidence type="ECO:0000256" key="1">
    <source>
        <dbReference type="SAM" id="Phobius"/>
    </source>
</evidence>
<keyword evidence="1" id="KW-1133">Transmembrane helix</keyword>
<dbReference type="AlphaFoldDB" id="A0AAE1HNY4"/>
<proteinExistence type="predicted"/>
<comment type="caution">
    <text evidence="2">The sequence shown here is derived from an EMBL/GenBank/DDBJ whole genome shotgun (WGS) entry which is preliminary data.</text>
</comment>
<keyword evidence="1" id="KW-0812">Transmembrane</keyword>
<dbReference type="Proteomes" id="UP001219518">
    <property type="component" value="Unassembled WGS sequence"/>
</dbReference>
<keyword evidence="3" id="KW-1185">Reference proteome</keyword>
<dbReference type="EMBL" id="JAHWGI010001205">
    <property type="protein sequence ID" value="KAK3924834.1"/>
    <property type="molecule type" value="Genomic_DNA"/>
</dbReference>
<name>A0AAE1HNY4_9NEOP</name>
<reference evidence="2" key="2">
    <citation type="journal article" date="2023" name="BMC Genomics">
        <title>Pest status, molecular evolution, and epigenetic factors derived from the genome assembly of Frankliniella fusca, a thysanopteran phytovirus vector.</title>
        <authorList>
            <person name="Catto M.A."/>
            <person name="Labadie P.E."/>
            <person name="Jacobson A.L."/>
            <person name="Kennedy G.G."/>
            <person name="Srinivasan R."/>
            <person name="Hunt B.G."/>
        </authorList>
    </citation>
    <scope>NUCLEOTIDE SEQUENCE</scope>
    <source>
        <strain evidence="2">PL_HMW_Pooled</strain>
    </source>
</reference>
<organism evidence="2 3">
    <name type="scientific">Frankliniella fusca</name>
    <dbReference type="NCBI Taxonomy" id="407009"/>
    <lineage>
        <taxon>Eukaryota</taxon>
        <taxon>Metazoa</taxon>
        <taxon>Ecdysozoa</taxon>
        <taxon>Arthropoda</taxon>
        <taxon>Hexapoda</taxon>
        <taxon>Insecta</taxon>
        <taxon>Pterygota</taxon>
        <taxon>Neoptera</taxon>
        <taxon>Paraneoptera</taxon>
        <taxon>Thysanoptera</taxon>
        <taxon>Terebrantia</taxon>
        <taxon>Thripoidea</taxon>
        <taxon>Thripidae</taxon>
        <taxon>Frankliniella</taxon>
    </lineage>
</organism>
<keyword evidence="1" id="KW-0472">Membrane</keyword>
<feature type="transmembrane region" description="Helical" evidence="1">
    <location>
        <begin position="83"/>
        <end position="103"/>
    </location>
</feature>
<gene>
    <name evidence="2" type="ORF">KUF71_013107</name>
</gene>
<reference evidence="2" key="1">
    <citation type="submission" date="2021-07" db="EMBL/GenBank/DDBJ databases">
        <authorList>
            <person name="Catto M.A."/>
            <person name="Jacobson A."/>
            <person name="Kennedy G."/>
            <person name="Labadie P."/>
            <person name="Hunt B.G."/>
            <person name="Srinivasan R."/>
        </authorList>
    </citation>
    <scope>NUCLEOTIDE SEQUENCE</scope>
    <source>
        <strain evidence="2">PL_HMW_Pooled</strain>
        <tissue evidence="2">Head</tissue>
    </source>
</reference>
<protein>
    <submittedName>
        <fullName evidence="2">Respiratory nitrate reductase subunit alpha</fullName>
    </submittedName>
</protein>
<sequence>MKLIYCRKTTTQTETVFSSEHVSDLYCSRRPFGLVHVDYQTGSLNRTLKDSSKFFIELNETGRVPFIPEPKEAGDTSAGTTSFVWREVLFLVVMGTVGLWLFAA</sequence>